<organism evidence="2 3">
    <name type="scientific">Flavobacterium noncentrifugens</name>
    <dbReference type="NCBI Taxonomy" id="1128970"/>
    <lineage>
        <taxon>Bacteria</taxon>
        <taxon>Pseudomonadati</taxon>
        <taxon>Bacteroidota</taxon>
        <taxon>Flavobacteriia</taxon>
        <taxon>Flavobacteriales</taxon>
        <taxon>Flavobacteriaceae</taxon>
        <taxon>Flavobacterium</taxon>
    </lineage>
</organism>
<feature type="signal peptide" evidence="1">
    <location>
        <begin position="1"/>
        <end position="17"/>
    </location>
</feature>
<dbReference type="STRING" id="1128970.SAMN04487935_1133"/>
<name>A0A1G8V0R1_9FLAO</name>
<dbReference type="Pfam" id="PF14559">
    <property type="entry name" value="TPR_19"/>
    <property type="match status" value="1"/>
</dbReference>
<dbReference type="InterPro" id="IPR011990">
    <property type="entry name" value="TPR-like_helical_dom_sf"/>
</dbReference>
<keyword evidence="3" id="KW-1185">Reference proteome</keyword>
<accession>A0A1G8V0R1</accession>
<feature type="chain" id="PRO_5011689964" evidence="1">
    <location>
        <begin position="18"/>
        <end position="231"/>
    </location>
</feature>
<reference evidence="2 3" key="1">
    <citation type="submission" date="2016-10" db="EMBL/GenBank/DDBJ databases">
        <authorList>
            <person name="de Groot N.N."/>
        </authorList>
    </citation>
    <scope>NUCLEOTIDE SEQUENCE [LARGE SCALE GENOMIC DNA]</scope>
    <source>
        <strain evidence="2 3">CGMCC 1.10076</strain>
    </source>
</reference>
<dbReference type="Gene3D" id="1.25.40.10">
    <property type="entry name" value="Tetratricopeptide repeat domain"/>
    <property type="match status" value="1"/>
</dbReference>
<protein>
    <submittedName>
        <fullName evidence="2">Tetratricopeptide repeat-containing protein</fullName>
    </submittedName>
</protein>
<dbReference type="SUPFAM" id="SSF48452">
    <property type="entry name" value="TPR-like"/>
    <property type="match status" value="2"/>
</dbReference>
<sequence length="231" mass="26226">MKYVYLVFLFVCVSTFAQQSFVDAEKQFYSGNYIQAQPLFEQFLKENPKHLKAIEYLGDIQSHLGNWEKASFYYQKLKSAKPNSANYQYKYGGALAMLAQNTNKFKALTLISDIESAFLQAVKSDPNHIEAHWALIEYYLQLPGIFGGSERKATIYANALSKISPVDGYLAKGCIAEYFERYTIAEGYYKKAIAIGNSKTTYQKLADLYKNKLHQPEKAKQVMDAFASKGS</sequence>
<keyword evidence="1" id="KW-0732">Signal</keyword>
<evidence type="ECO:0000313" key="3">
    <source>
        <dbReference type="Proteomes" id="UP000199580"/>
    </source>
</evidence>
<dbReference type="EMBL" id="FNEZ01000002">
    <property type="protein sequence ID" value="SDJ59559.1"/>
    <property type="molecule type" value="Genomic_DNA"/>
</dbReference>
<dbReference type="AlphaFoldDB" id="A0A1G8V0R1"/>
<dbReference type="Proteomes" id="UP000199580">
    <property type="component" value="Unassembled WGS sequence"/>
</dbReference>
<evidence type="ECO:0000313" key="2">
    <source>
        <dbReference type="EMBL" id="SDJ59559.1"/>
    </source>
</evidence>
<dbReference type="RefSeq" id="WP_091392676.1">
    <property type="nucleotide sequence ID" value="NZ_BKAI01000003.1"/>
</dbReference>
<evidence type="ECO:0000256" key="1">
    <source>
        <dbReference type="SAM" id="SignalP"/>
    </source>
</evidence>
<dbReference type="OrthoDB" id="1416278at2"/>
<proteinExistence type="predicted"/>
<gene>
    <name evidence="2" type="ORF">SAMN04487935_1133</name>
</gene>